<dbReference type="InterPro" id="IPR001444">
    <property type="entry name" value="Flag_bb_rod_N"/>
</dbReference>
<feature type="domain" description="Flagellar hook protein FlgE/F/G-like D1" evidence="9">
    <location>
        <begin position="84"/>
        <end position="126"/>
    </location>
</feature>
<name>A0AAE3N0N6_9HYPH</name>
<dbReference type="RefSeq" id="WP_306409876.1">
    <property type="nucleotide sequence ID" value="NZ_JANFPI010000001.1"/>
</dbReference>
<evidence type="ECO:0000256" key="2">
    <source>
        <dbReference type="ARBA" id="ARBA00009677"/>
    </source>
</evidence>
<keyword evidence="11" id="KW-0969">Cilium</keyword>
<evidence type="ECO:0000259" key="8">
    <source>
        <dbReference type="Pfam" id="PF07559"/>
    </source>
</evidence>
<evidence type="ECO:0000259" key="9">
    <source>
        <dbReference type="Pfam" id="PF22692"/>
    </source>
</evidence>
<dbReference type="Proteomes" id="UP001208771">
    <property type="component" value="Unassembled WGS sequence"/>
</dbReference>
<evidence type="ECO:0000256" key="1">
    <source>
        <dbReference type="ARBA" id="ARBA00004117"/>
    </source>
</evidence>
<dbReference type="InterPro" id="IPR053967">
    <property type="entry name" value="LlgE_F_G-like_D1"/>
</dbReference>
<dbReference type="Pfam" id="PF07559">
    <property type="entry name" value="FlgE_D2"/>
    <property type="match status" value="1"/>
</dbReference>
<dbReference type="InterPro" id="IPR019776">
    <property type="entry name" value="Flagellar_basal_body_rod_CS"/>
</dbReference>
<evidence type="ECO:0000313" key="12">
    <source>
        <dbReference type="Proteomes" id="UP001208771"/>
    </source>
</evidence>
<dbReference type="InterPro" id="IPR037058">
    <property type="entry name" value="Falgellar_hook_FlgE_sf"/>
</dbReference>
<evidence type="ECO:0000256" key="4">
    <source>
        <dbReference type="ARBA" id="ARBA00023143"/>
    </source>
</evidence>
<dbReference type="EMBL" id="JANFPI010000001">
    <property type="protein sequence ID" value="MCX8996123.1"/>
    <property type="molecule type" value="Genomic_DNA"/>
</dbReference>
<keyword evidence="11" id="KW-0966">Cell projection</keyword>
<comment type="caution">
    <text evidence="11">The sequence shown here is derived from an EMBL/GenBank/DDBJ whole genome shotgun (WGS) entry which is preliminary data.</text>
</comment>
<dbReference type="InterPro" id="IPR037925">
    <property type="entry name" value="FlgE/F/G-like"/>
</dbReference>
<dbReference type="InterPro" id="IPR020013">
    <property type="entry name" value="Flagellar_FlgE/F/G"/>
</dbReference>
<dbReference type="AlphaFoldDB" id="A0AAE3N0N6"/>
<feature type="domain" description="Flagellar hook protein FlgE D2" evidence="8">
    <location>
        <begin position="173"/>
        <end position="299"/>
    </location>
</feature>
<keyword evidence="12" id="KW-1185">Reference proteome</keyword>
<accession>A0AAE3N0N6</accession>
<dbReference type="Pfam" id="PF00460">
    <property type="entry name" value="Flg_bb_rod"/>
    <property type="match status" value="1"/>
</dbReference>
<evidence type="ECO:0000313" key="11">
    <source>
        <dbReference type="EMBL" id="MCX8998838.1"/>
    </source>
</evidence>
<dbReference type="GO" id="GO:0009425">
    <property type="term" value="C:bacterial-type flagellum basal body"/>
    <property type="evidence" value="ECO:0007669"/>
    <property type="project" value="UniProtKB-SubCell"/>
</dbReference>
<comment type="similarity">
    <text evidence="2 5">Belongs to the flagella basal body rod proteins family.</text>
</comment>
<keyword evidence="11" id="KW-0282">Flagellum</keyword>
<evidence type="ECO:0000259" key="7">
    <source>
        <dbReference type="Pfam" id="PF06429"/>
    </source>
</evidence>
<feature type="domain" description="Flagellar basal-body/hook protein C-terminal" evidence="7">
    <location>
        <begin position="374"/>
        <end position="418"/>
    </location>
</feature>
<dbReference type="PANTHER" id="PTHR30435">
    <property type="entry name" value="FLAGELLAR PROTEIN"/>
    <property type="match status" value="1"/>
</dbReference>
<dbReference type="GO" id="GO:0005829">
    <property type="term" value="C:cytosol"/>
    <property type="evidence" value="ECO:0007669"/>
    <property type="project" value="TreeGrafter"/>
</dbReference>
<keyword evidence="4 5" id="KW-0975">Bacterial flagellum</keyword>
<evidence type="ECO:0000256" key="5">
    <source>
        <dbReference type="RuleBase" id="RU362116"/>
    </source>
</evidence>
<evidence type="ECO:0000256" key="3">
    <source>
        <dbReference type="ARBA" id="ARBA00019015"/>
    </source>
</evidence>
<dbReference type="Pfam" id="PF06429">
    <property type="entry name" value="Flg_bbr_C"/>
    <property type="match status" value="1"/>
</dbReference>
<dbReference type="InterPro" id="IPR011491">
    <property type="entry name" value="FlgE_D2"/>
</dbReference>
<comment type="subcellular location">
    <subcellularLocation>
        <location evidence="1 5">Bacterial flagellum basal body</location>
    </subcellularLocation>
</comment>
<dbReference type="GO" id="GO:0071978">
    <property type="term" value="P:bacterial-type flagellum-dependent swarming motility"/>
    <property type="evidence" value="ECO:0007669"/>
    <property type="project" value="TreeGrafter"/>
</dbReference>
<protein>
    <recommendedName>
        <fullName evidence="3 5">Flagellar hook protein FlgE</fullName>
    </recommendedName>
</protein>
<evidence type="ECO:0000313" key="10">
    <source>
        <dbReference type="EMBL" id="MCX8996123.1"/>
    </source>
</evidence>
<gene>
    <name evidence="10" type="ORF">NOF55_03300</name>
    <name evidence="11" type="ORF">NOF55_17125</name>
</gene>
<dbReference type="PROSITE" id="PS00588">
    <property type="entry name" value="FLAGELLA_BB_ROD"/>
    <property type="match status" value="1"/>
</dbReference>
<sequence>MSIYGTMKTAVSGMNAQANRLSTVGDNIANVNTTAYKKVSTAFSSFVLPSGSGSYNSGGVTTTVVNSVSQQGSLTSTSSDTDLAINGDGFFVVQNSAGATYLTRVGSFSLNEEGYLVNANGFSVLGTEVGGIANTFSDLSPVKVQAYQLTAVATTSATGNTNLDLSAEVVDAAADDTAADNTADSVYTLKSSLTTYNNAGTEITYDVYYTKTDDNTWEVAVYDAADADPTSSTGFPYASSAITTATMNFDSSTYLLSSIETNGVVSTDLTLDIDGISLDLSKTTQYDADSFSKLARDNGNAPSSLDALSVDSAGVVYAVYENGTQLPIAQIPLATVISPDNLSMGTGNVYSLTSTSGAAVLGFAGDPGFGNIVSSSLETSNVDLANELTEMIEAQRSYTANSKVFQTGADVLDVLINLKR</sequence>
<dbReference type="Pfam" id="PF22692">
    <property type="entry name" value="LlgE_F_G_D1"/>
    <property type="match status" value="1"/>
</dbReference>
<proteinExistence type="inferred from homology"/>
<dbReference type="EMBL" id="JANFPI010000005">
    <property type="protein sequence ID" value="MCX8998838.1"/>
    <property type="molecule type" value="Genomic_DNA"/>
</dbReference>
<dbReference type="PANTHER" id="PTHR30435:SF1">
    <property type="entry name" value="FLAGELLAR HOOK PROTEIN FLGE"/>
    <property type="match status" value="1"/>
</dbReference>
<dbReference type="Gene3D" id="2.60.98.20">
    <property type="entry name" value="Flagellar hook protein FlgE"/>
    <property type="match status" value="1"/>
</dbReference>
<dbReference type="NCBIfam" id="TIGR03506">
    <property type="entry name" value="FlgEFG_subfam"/>
    <property type="match status" value="1"/>
</dbReference>
<evidence type="ECO:0000259" key="6">
    <source>
        <dbReference type="Pfam" id="PF00460"/>
    </source>
</evidence>
<dbReference type="SUPFAM" id="SSF117143">
    <property type="entry name" value="Flagellar hook protein flgE"/>
    <property type="match status" value="1"/>
</dbReference>
<dbReference type="GO" id="GO:0009424">
    <property type="term" value="C:bacterial-type flagellum hook"/>
    <property type="evidence" value="ECO:0007669"/>
    <property type="project" value="TreeGrafter"/>
</dbReference>
<dbReference type="InterPro" id="IPR010930">
    <property type="entry name" value="Flg_bb/hook_C_dom"/>
</dbReference>
<feature type="domain" description="Flagellar basal body rod protein N-terminal" evidence="6">
    <location>
        <begin position="7"/>
        <end position="37"/>
    </location>
</feature>
<reference evidence="11" key="1">
    <citation type="submission" date="2022-07" db="EMBL/GenBank/DDBJ databases">
        <title>Ectorhizobium quercum gen.nov., sp. nov.</title>
        <authorList>
            <person name="Ma T."/>
            <person name="Li Y."/>
        </authorList>
    </citation>
    <scope>NUCLEOTIDE SEQUENCE</scope>
    <source>
        <strain evidence="11">BDR2-2</strain>
    </source>
</reference>
<organism evidence="11 12">
    <name type="scientific">Ectorhizobium quercum</name>
    <dbReference type="NCBI Taxonomy" id="2965071"/>
    <lineage>
        <taxon>Bacteria</taxon>
        <taxon>Pseudomonadati</taxon>
        <taxon>Pseudomonadota</taxon>
        <taxon>Alphaproteobacteria</taxon>
        <taxon>Hyphomicrobiales</taxon>
        <taxon>Rhizobiaceae</taxon>
        <taxon>Ectorhizobium</taxon>
    </lineage>
</organism>
<comment type="function">
    <text evidence="5">A flexible structure which links the flagellar filament to the drive apparatus in the basal body.</text>
</comment>